<dbReference type="InterPro" id="IPR045864">
    <property type="entry name" value="aa-tRNA-synth_II/BPL/LPL"/>
</dbReference>
<dbReference type="SUPFAM" id="SSF50249">
    <property type="entry name" value="Nucleic acid-binding proteins"/>
    <property type="match status" value="1"/>
</dbReference>
<dbReference type="InterPro" id="IPR004365">
    <property type="entry name" value="NA-bd_OB_tRNA"/>
</dbReference>
<evidence type="ECO:0000256" key="3">
    <source>
        <dbReference type="ARBA" id="ARBA00022741"/>
    </source>
</evidence>
<dbReference type="SUPFAM" id="SSF55681">
    <property type="entry name" value="Class II aaRS and biotin synthetases"/>
    <property type="match status" value="1"/>
</dbReference>
<comment type="caution">
    <text evidence="9">The sequence shown here is derived from an EMBL/GenBank/DDBJ whole genome shotgun (WGS) entry which is preliminary data.</text>
</comment>
<dbReference type="EC" id="6.1.1.12" evidence="7"/>
<dbReference type="InterPro" id="IPR006195">
    <property type="entry name" value="aa-tRNA-synth_II"/>
</dbReference>
<feature type="binding site" evidence="7">
    <location>
        <begin position="222"/>
        <end position="224"/>
    </location>
    <ligand>
        <name>ATP</name>
        <dbReference type="ChEBI" id="CHEBI:30616"/>
    </ligand>
</feature>
<dbReference type="Pfam" id="PF00152">
    <property type="entry name" value="tRNA-synt_2"/>
    <property type="match status" value="1"/>
</dbReference>
<dbReference type="InterPro" id="IPR004364">
    <property type="entry name" value="Aa-tRNA-synt_II"/>
</dbReference>
<comment type="subcellular location">
    <subcellularLocation>
        <location evidence="7">Cytoplasm</location>
    </subcellularLocation>
</comment>
<dbReference type="EMBL" id="MKVH01000024">
    <property type="protein sequence ID" value="OJX57310.1"/>
    <property type="molecule type" value="Genomic_DNA"/>
</dbReference>
<comment type="function">
    <text evidence="7">Catalyzes the attachment of L-aspartate to tRNA(Asp) in a two-step reaction: L-aspartate is first activated by ATP to form Asp-AMP and then transferred to the acceptor end of tRNA(Asp).</text>
</comment>
<dbReference type="Gene3D" id="2.40.50.140">
    <property type="entry name" value="Nucleic acid-binding proteins"/>
    <property type="match status" value="1"/>
</dbReference>
<comment type="subunit">
    <text evidence="7">Homodimer.</text>
</comment>
<keyword evidence="5 7" id="KW-0648">Protein biosynthesis</keyword>
<dbReference type="HAMAP" id="MF_00044">
    <property type="entry name" value="Asp_tRNA_synth_type1"/>
    <property type="match status" value="1"/>
</dbReference>
<dbReference type="GO" id="GO:0005737">
    <property type="term" value="C:cytoplasm"/>
    <property type="evidence" value="ECO:0007669"/>
    <property type="project" value="UniProtKB-SubCell"/>
</dbReference>
<keyword evidence="7" id="KW-0963">Cytoplasm</keyword>
<dbReference type="InterPro" id="IPR029351">
    <property type="entry name" value="GAD_dom"/>
</dbReference>
<dbReference type="CDD" id="cd04317">
    <property type="entry name" value="EcAspRS_like_N"/>
    <property type="match status" value="1"/>
</dbReference>
<dbReference type="Proteomes" id="UP000184233">
    <property type="component" value="Unassembled WGS sequence"/>
</dbReference>
<protein>
    <recommendedName>
        <fullName evidence="7">Aspartate--tRNA ligase</fullName>
        <ecNumber evidence="7">6.1.1.12</ecNumber>
    </recommendedName>
    <alternativeName>
        <fullName evidence="7">Aspartyl-tRNA synthetase</fullName>
        <shortName evidence="7">AspRS</shortName>
    </alternativeName>
</protein>
<dbReference type="GO" id="GO:0005524">
    <property type="term" value="F:ATP binding"/>
    <property type="evidence" value="ECO:0007669"/>
    <property type="project" value="UniProtKB-UniRule"/>
</dbReference>
<evidence type="ECO:0000313" key="9">
    <source>
        <dbReference type="EMBL" id="OJX57310.1"/>
    </source>
</evidence>
<evidence type="ECO:0000256" key="6">
    <source>
        <dbReference type="ARBA" id="ARBA00023146"/>
    </source>
</evidence>
<dbReference type="Pfam" id="PF01336">
    <property type="entry name" value="tRNA_anti-codon"/>
    <property type="match status" value="1"/>
</dbReference>
<dbReference type="Gene3D" id="3.30.930.10">
    <property type="entry name" value="Bira Bifunctional Protein, Domain 2"/>
    <property type="match status" value="1"/>
</dbReference>
<name>A0A1M3KY43_9BACT</name>
<dbReference type="InterPro" id="IPR004524">
    <property type="entry name" value="Asp-tRNA-ligase_1"/>
</dbReference>
<dbReference type="GO" id="GO:0006422">
    <property type="term" value="P:aspartyl-tRNA aminoacylation"/>
    <property type="evidence" value="ECO:0007669"/>
    <property type="project" value="UniProtKB-UniRule"/>
</dbReference>
<feature type="binding site" evidence="7">
    <location>
        <position position="231"/>
    </location>
    <ligand>
        <name>ATP</name>
        <dbReference type="ChEBI" id="CHEBI:30616"/>
    </ligand>
</feature>
<reference evidence="9 10" key="1">
    <citation type="submission" date="2016-09" db="EMBL/GenBank/DDBJ databases">
        <title>Genome-resolved meta-omics ties microbial dynamics to process performance in biotechnology for thiocyanate degradation.</title>
        <authorList>
            <person name="Kantor R.S."/>
            <person name="Huddy R.J."/>
            <person name="Iyer R."/>
            <person name="Thomas B.C."/>
            <person name="Brown C.T."/>
            <person name="Anantharaman K."/>
            <person name="Tringe S."/>
            <person name="Hettich R.L."/>
            <person name="Harrison S.T."/>
            <person name="Banfield J.F."/>
        </authorList>
    </citation>
    <scope>NUCLEOTIDE SEQUENCE [LARGE SCALE GENOMIC DNA]</scope>
    <source>
        <strain evidence="9">59-99</strain>
    </source>
</reference>
<feature type="binding site" evidence="7">
    <location>
        <position position="176"/>
    </location>
    <ligand>
        <name>L-aspartate</name>
        <dbReference type="ChEBI" id="CHEBI:29991"/>
    </ligand>
</feature>
<keyword evidence="4 7" id="KW-0067">ATP-binding</keyword>
<organism evidence="9 10">
    <name type="scientific">Candidatus Kapaibacterium thiocyanatum</name>
    <dbReference type="NCBI Taxonomy" id="1895771"/>
    <lineage>
        <taxon>Bacteria</taxon>
        <taxon>Pseudomonadati</taxon>
        <taxon>Candidatus Kapaibacteriota</taxon>
        <taxon>Candidatus Kapaibacteriia</taxon>
        <taxon>Candidatus Kapaibacteriales</taxon>
        <taxon>Candidatus Kapaibacteriaceae</taxon>
        <taxon>Candidatus Kapaibacterium</taxon>
    </lineage>
</organism>
<keyword evidence="6 7" id="KW-0030">Aminoacyl-tRNA synthetase</keyword>
<evidence type="ECO:0000256" key="4">
    <source>
        <dbReference type="ARBA" id="ARBA00022840"/>
    </source>
</evidence>
<dbReference type="GO" id="GO:0003676">
    <property type="term" value="F:nucleic acid binding"/>
    <property type="evidence" value="ECO:0007669"/>
    <property type="project" value="InterPro"/>
</dbReference>
<dbReference type="PROSITE" id="PS50862">
    <property type="entry name" value="AA_TRNA_LIGASE_II"/>
    <property type="match status" value="1"/>
</dbReference>
<feature type="binding site" evidence="7">
    <location>
        <position position="492"/>
    </location>
    <ligand>
        <name>L-aspartate</name>
        <dbReference type="ChEBI" id="CHEBI:29991"/>
    </ligand>
</feature>
<dbReference type="NCBIfam" id="TIGR00459">
    <property type="entry name" value="aspS_bact"/>
    <property type="match status" value="1"/>
</dbReference>
<dbReference type="InterPro" id="IPR004115">
    <property type="entry name" value="GAD-like_sf"/>
</dbReference>
<feature type="binding site" evidence="7">
    <location>
        <begin position="537"/>
        <end position="540"/>
    </location>
    <ligand>
        <name>ATP</name>
        <dbReference type="ChEBI" id="CHEBI:30616"/>
    </ligand>
</feature>
<dbReference type="GO" id="GO:0004815">
    <property type="term" value="F:aspartate-tRNA ligase activity"/>
    <property type="evidence" value="ECO:0007669"/>
    <property type="project" value="UniProtKB-UniRule"/>
</dbReference>
<sequence length="588" mass="66266">MTFEQRTTTCGELRPEHAGTSVTINGWINARRDFGGLIFLDIRDRYGITQAVIQSETHPDLAARAKELRSEWVVWIRGTVRMRENPNPRIPTGLVEVLAEDFGVINEAELTPFEIVDDLQTNEELRLKYRFLDLRRHALQQNFLIRNKLYQLTHRFFDEQGFVEIETPVLTKSTPEGARDFLVPSRINKGQFYALPQSPQLFKQMLMVSGFDRYMQIVKCFRDEDLRADRQPEFTQIDVEMSFVKQDDILALTESFIARAWKEIKGIDVPVPFPRMSFAEAMNRFGSDKPDVRYALELRTITETVADSGFAVFKDAVASGGVVSVFNAKGCATFSRKQLDELTEFSKKYGAKGLPWLKHANGETTGSFLKMLTDAERDAILAASGAEDGDLLLFAAGEWERSQLILGALRQEIARRTGIHDRLAGTYSFHWVLAFPLLEYSDEEQRYVARHHPFTAPLTDDVGLLESEPSKARAQAHDLVINGYEAAGGSIRIHRNEVQQRMFDLLGLSREDADAKFGFLLKALQYGAPPHGGIAFGFDRLVMLLAETDNIRDVIAFPKTTSGLSLMDGCPSDVDSRQLADLGIALAR</sequence>
<feature type="binding site" evidence="7">
    <location>
        <position position="451"/>
    </location>
    <ligand>
        <name>L-aspartate</name>
        <dbReference type="ChEBI" id="CHEBI:29991"/>
    </ligand>
</feature>
<dbReference type="InterPro" id="IPR002312">
    <property type="entry name" value="Asp/Asn-tRNA-synth_IIb"/>
</dbReference>
<dbReference type="PANTHER" id="PTHR22594">
    <property type="entry name" value="ASPARTYL/LYSYL-TRNA SYNTHETASE"/>
    <property type="match status" value="1"/>
</dbReference>
<feature type="binding site" evidence="7">
    <location>
        <position position="222"/>
    </location>
    <ligand>
        <name>L-aspartate</name>
        <dbReference type="ChEBI" id="CHEBI:29991"/>
    </ligand>
</feature>
<dbReference type="InterPro" id="IPR012340">
    <property type="entry name" value="NA-bd_OB-fold"/>
</dbReference>
<dbReference type="CDD" id="cd00777">
    <property type="entry name" value="AspRS_core"/>
    <property type="match status" value="1"/>
</dbReference>
<evidence type="ECO:0000256" key="2">
    <source>
        <dbReference type="ARBA" id="ARBA00022598"/>
    </source>
</evidence>
<dbReference type="STRING" id="1895771.BGO89_12570"/>
<dbReference type="Pfam" id="PF02938">
    <property type="entry name" value="GAD"/>
    <property type="match status" value="1"/>
</dbReference>
<comment type="caution">
    <text evidence="7">Lacks conserved residue(s) required for the propagation of feature annotation.</text>
</comment>
<dbReference type="InterPro" id="IPR047089">
    <property type="entry name" value="Asp-tRNA-ligase_1_N"/>
</dbReference>
<gene>
    <name evidence="7" type="primary">aspS</name>
    <name evidence="9" type="ORF">BGO89_12570</name>
</gene>
<evidence type="ECO:0000256" key="1">
    <source>
        <dbReference type="ARBA" id="ARBA00006303"/>
    </source>
</evidence>
<dbReference type="PRINTS" id="PR01042">
    <property type="entry name" value="TRNASYNTHASP"/>
</dbReference>
<accession>A0A1M3KY43</accession>
<evidence type="ECO:0000259" key="8">
    <source>
        <dbReference type="PROSITE" id="PS50862"/>
    </source>
</evidence>
<comment type="catalytic activity">
    <reaction evidence="7">
        <text>tRNA(Asp) + L-aspartate + ATP = L-aspartyl-tRNA(Asp) + AMP + diphosphate</text>
        <dbReference type="Rhea" id="RHEA:19649"/>
        <dbReference type="Rhea" id="RHEA-COMP:9660"/>
        <dbReference type="Rhea" id="RHEA-COMP:9678"/>
        <dbReference type="ChEBI" id="CHEBI:29991"/>
        <dbReference type="ChEBI" id="CHEBI:30616"/>
        <dbReference type="ChEBI" id="CHEBI:33019"/>
        <dbReference type="ChEBI" id="CHEBI:78442"/>
        <dbReference type="ChEBI" id="CHEBI:78516"/>
        <dbReference type="ChEBI" id="CHEBI:456215"/>
        <dbReference type="EC" id="6.1.1.12"/>
    </reaction>
</comment>
<feature type="binding site" evidence="7">
    <location>
        <position position="485"/>
    </location>
    <ligand>
        <name>ATP</name>
        <dbReference type="ChEBI" id="CHEBI:30616"/>
    </ligand>
</feature>
<evidence type="ECO:0000313" key="10">
    <source>
        <dbReference type="Proteomes" id="UP000184233"/>
    </source>
</evidence>
<feature type="domain" description="Aminoacyl-transfer RNA synthetases class-II family profile" evidence="8">
    <location>
        <begin position="143"/>
        <end position="558"/>
    </location>
</feature>
<keyword evidence="2 7" id="KW-0436">Ligase</keyword>
<evidence type="ECO:0000256" key="7">
    <source>
        <dbReference type="HAMAP-Rule" id="MF_00044"/>
    </source>
</evidence>
<dbReference type="InterPro" id="IPR047090">
    <property type="entry name" value="AspRS_core"/>
</dbReference>
<dbReference type="PANTHER" id="PTHR22594:SF5">
    <property type="entry name" value="ASPARTATE--TRNA LIGASE, MITOCHONDRIAL"/>
    <property type="match status" value="1"/>
</dbReference>
<comment type="similarity">
    <text evidence="1 7">Belongs to the class-II aminoacyl-tRNA synthetase family. Type 1 subfamily.</text>
</comment>
<evidence type="ECO:0000256" key="5">
    <source>
        <dbReference type="ARBA" id="ARBA00022917"/>
    </source>
</evidence>
<proteinExistence type="inferred from homology"/>
<dbReference type="SUPFAM" id="SSF55261">
    <property type="entry name" value="GAD domain-like"/>
    <property type="match status" value="1"/>
</dbReference>
<dbReference type="AlphaFoldDB" id="A0A1M3KY43"/>
<dbReference type="NCBIfam" id="NF001750">
    <property type="entry name" value="PRK00476.1"/>
    <property type="match status" value="1"/>
</dbReference>
<feature type="region of interest" description="Aspartate" evidence="7">
    <location>
        <begin position="200"/>
        <end position="203"/>
    </location>
</feature>
<dbReference type="Gene3D" id="3.30.1360.30">
    <property type="entry name" value="GAD-like domain"/>
    <property type="match status" value="1"/>
</dbReference>
<keyword evidence="3 7" id="KW-0547">Nucleotide-binding</keyword>